<evidence type="ECO:0000313" key="2">
    <source>
        <dbReference type="Proteomes" id="UP001500063"/>
    </source>
</evidence>
<evidence type="ECO:0000313" key="1">
    <source>
        <dbReference type="EMBL" id="GAA0336285.1"/>
    </source>
</evidence>
<organism evidence="1 2">
    <name type="scientific">Streptomyces blastmyceticus</name>
    <dbReference type="NCBI Taxonomy" id="68180"/>
    <lineage>
        <taxon>Bacteria</taxon>
        <taxon>Bacillati</taxon>
        <taxon>Actinomycetota</taxon>
        <taxon>Actinomycetes</taxon>
        <taxon>Kitasatosporales</taxon>
        <taxon>Streptomycetaceae</taxon>
        <taxon>Streptomyces</taxon>
    </lineage>
</organism>
<dbReference type="EMBL" id="BAAABW010000004">
    <property type="protein sequence ID" value="GAA0336285.1"/>
    <property type="molecule type" value="Genomic_DNA"/>
</dbReference>
<sequence>MIDSVGSRVHVRAPGGGAEWEVPFSVLRLATREERDEAGLWPRGTRSRRGCPECPVLELAWRNAAAGGNKLKEATALVALRRHGRVVHMLPGGKA</sequence>
<reference evidence="1 2" key="1">
    <citation type="journal article" date="2019" name="Int. J. Syst. Evol. Microbiol.">
        <title>The Global Catalogue of Microorganisms (GCM) 10K type strain sequencing project: providing services to taxonomists for standard genome sequencing and annotation.</title>
        <authorList>
            <consortium name="The Broad Institute Genomics Platform"/>
            <consortium name="The Broad Institute Genome Sequencing Center for Infectious Disease"/>
            <person name="Wu L."/>
            <person name="Ma J."/>
        </authorList>
    </citation>
    <scope>NUCLEOTIDE SEQUENCE [LARGE SCALE GENOMIC DNA]</scope>
    <source>
        <strain evidence="1 2">JCM 4565</strain>
    </source>
</reference>
<gene>
    <name evidence="1" type="ORF">GCM10010319_10400</name>
</gene>
<protein>
    <submittedName>
        <fullName evidence="1">Uncharacterized protein</fullName>
    </submittedName>
</protein>
<dbReference type="RefSeq" id="WP_344116449.1">
    <property type="nucleotide sequence ID" value="NZ_BAAABW010000004.1"/>
</dbReference>
<name>A0ABN0WFZ9_9ACTN</name>
<proteinExistence type="predicted"/>
<dbReference type="Proteomes" id="UP001500063">
    <property type="component" value="Unassembled WGS sequence"/>
</dbReference>
<keyword evidence="2" id="KW-1185">Reference proteome</keyword>
<comment type="caution">
    <text evidence="1">The sequence shown here is derived from an EMBL/GenBank/DDBJ whole genome shotgun (WGS) entry which is preliminary data.</text>
</comment>
<accession>A0ABN0WFZ9</accession>